<comment type="caution">
    <text evidence="2">The sequence shown here is derived from an EMBL/GenBank/DDBJ whole genome shotgun (WGS) entry which is preliminary data.</text>
</comment>
<dbReference type="EMBL" id="JBHRSL010000002">
    <property type="protein sequence ID" value="MFC3051173.1"/>
    <property type="molecule type" value="Genomic_DNA"/>
</dbReference>
<sequence>MAKPGNIIVEFITIGNTLKVCAICERTGREVSIVGDPKAPRAELERIAVQKLRYVMERDAKNMTNSKSGLLA</sequence>
<protein>
    <submittedName>
        <fullName evidence="2">DUF6898 family protein</fullName>
    </submittedName>
</protein>
<gene>
    <name evidence="2" type="ORF">ACFOKA_04575</name>
</gene>
<evidence type="ECO:0000259" key="1">
    <source>
        <dbReference type="Pfam" id="PF21839"/>
    </source>
</evidence>
<reference evidence="3" key="1">
    <citation type="journal article" date="2019" name="Int. J. Syst. Evol. Microbiol.">
        <title>The Global Catalogue of Microorganisms (GCM) 10K type strain sequencing project: providing services to taxonomists for standard genome sequencing and annotation.</title>
        <authorList>
            <consortium name="The Broad Institute Genomics Platform"/>
            <consortium name="The Broad Institute Genome Sequencing Center for Infectious Disease"/>
            <person name="Wu L."/>
            <person name="Ma J."/>
        </authorList>
    </citation>
    <scope>NUCLEOTIDE SEQUENCE [LARGE SCALE GENOMIC DNA]</scope>
    <source>
        <strain evidence="3">KCTC 62164</strain>
    </source>
</reference>
<evidence type="ECO:0000313" key="2">
    <source>
        <dbReference type="EMBL" id="MFC3051173.1"/>
    </source>
</evidence>
<proteinExistence type="predicted"/>
<organism evidence="2 3">
    <name type="scientific">Kordiimonas pumila</name>
    <dbReference type="NCBI Taxonomy" id="2161677"/>
    <lineage>
        <taxon>Bacteria</taxon>
        <taxon>Pseudomonadati</taxon>
        <taxon>Pseudomonadota</taxon>
        <taxon>Alphaproteobacteria</taxon>
        <taxon>Kordiimonadales</taxon>
        <taxon>Kordiimonadaceae</taxon>
        <taxon>Kordiimonas</taxon>
    </lineage>
</organism>
<feature type="domain" description="DUF6898" evidence="1">
    <location>
        <begin position="5"/>
        <end position="59"/>
    </location>
</feature>
<dbReference type="Proteomes" id="UP001595444">
    <property type="component" value="Unassembled WGS sequence"/>
</dbReference>
<dbReference type="InterPro" id="IPR054193">
    <property type="entry name" value="DUF6898"/>
</dbReference>
<evidence type="ECO:0000313" key="3">
    <source>
        <dbReference type="Proteomes" id="UP001595444"/>
    </source>
</evidence>
<keyword evidence="3" id="KW-1185">Reference proteome</keyword>
<name>A0ABV7D1Z5_9PROT</name>
<dbReference type="RefSeq" id="WP_194211896.1">
    <property type="nucleotide sequence ID" value="NZ_CP061205.1"/>
</dbReference>
<accession>A0ABV7D1Z5</accession>
<dbReference type="Pfam" id="PF21839">
    <property type="entry name" value="DUF6898"/>
    <property type="match status" value="1"/>
</dbReference>